<dbReference type="Pfam" id="PF14278">
    <property type="entry name" value="TetR_C_8"/>
    <property type="match status" value="1"/>
</dbReference>
<organism evidence="4 5">
    <name type="scientific">Olsenella absiana</name>
    <dbReference type="NCBI Taxonomy" id="3115222"/>
    <lineage>
        <taxon>Bacteria</taxon>
        <taxon>Bacillati</taxon>
        <taxon>Actinomycetota</taxon>
        <taxon>Coriobacteriia</taxon>
        <taxon>Coriobacteriales</taxon>
        <taxon>Atopobiaceae</taxon>
        <taxon>Olsenella</taxon>
    </lineage>
</organism>
<dbReference type="InterPro" id="IPR009057">
    <property type="entry name" value="Homeodomain-like_sf"/>
</dbReference>
<protein>
    <submittedName>
        <fullName evidence="4">TetR/AcrR family transcriptional regulator C-terminal domain-containing protein</fullName>
    </submittedName>
</protein>
<proteinExistence type="predicted"/>
<feature type="DNA-binding region" description="H-T-H motif" evidence="2">
    <location>
        <begin position="45"/>
        <end position="64"/>
    </location>
</feature>
<evidence type="ECO:0000256" key="1">
    <source>
        <dbReference type="ARBA" id="ARBA00023125"/>
    </source>
</evidence>
<keyword evidence="5" id="KW-1185">Reference proteome</keyword>
<sequence>MRQAVREEESCPTEACDRRTLRTRRALRDALAEEIAATGDLGQVTVTAVTDRAGVTRRTFYSHFRDIPDLVGQLEAEAIDELRPLVATLARTDLDELASALADCEPCPGAEDVLRFFKDRASYLPALLGDGGDPAFVEKVKGMVREVVRDRAAEGLPLGALGTFLDYYLAFAISAEVGVLVQWLTTGMRESIGLMARLMTGLMFVRPGDLYGKAIDFDVPSFGMTLLGLSQLQGEEDD</sequence>
<dbReference type="PANTHER" id="PTHR43479">
    <property type="entry name" value="ACREF/ENVCD OPERON REPRESSOR-RELATED"/>
    <property type="match status" value="1"/>
</dbReference>
<dbReference type="Proteomes" id="UP001332931">
    <property type="component" value="Unassembled WGS sequence"/>
</dbReference>
<feature type="domain" description="HTH tetR-type" evidence="3">
    <location>
        <begin position="21"/>
        <end position="82"/>
    </location>
</feature>
<dbReference type="InterPro" id="IPR001647">
    <property type="entry name" value="HTH_TetR"/>
</dbReference>
<dbReference type="InterPro" id="IPR039532">
    <property type="entry name" value="TetR_C_Firmicutes"/>
</dbReference>
<evidence type="ECO:0000256" key="2">
    <source>
        <dbReference type="PROSITE-ProRule" id="PRU00335"/>
    </source>
</evidence>
<reference evidence="4 5" key="1">
    <citation type="submission" date="2024-01" db="EMBL/GenBank/DDBJ databases">
        <title>Description of Olsenella sp. nov., isolated from pig feces.</title>
        <authorList>
            <person name="Chang Y.-H."/>
        </authorList>
    </citation>
    <scope>NUCLEOTIDE SEQUENCE [LARGE SCALE GENOMIC DNA]</scope>
    <source>
        <strain evidence="4 5">YH-ols2223</strain>
    </source>
</reference>
<dbReference type="RefSeq" id="WP_330957694.1">
    <property type="nucleotide sequence ID" value="NZ_JAZGJQ010000002.1"/>
</dbReference>
<dbReference type="InterPro" id="IPR050624">
    <property type="entry name" value="HTH-type_Tx_Regulator"/>
</dbReference>
<accession>A0ABU7R8J8</accession>
<evidence type="ECO:0000313" key="5">
    <source>
        <dbReference type="Proteomes" id="UP001332931"/>
    </source>
</evidence>
<dbReference type="PANTHER" id="PTHR43479:SF7">
    <property type="entry name" value="TETR-FAMILY TRANSCRIPTIONAL REGULATOR"/>
    <property type="match status" value="1"/>
</dbReference>
<keyword evidence="1 2" id="KW-0238">DNA-binding</keyword>
<dbReference type="PROSITE" id="PS50977">
    <property type="entry name" value="HTH_TETR_2"/>
    <property type="match status" value="1"/>
</dbReference>
<comment type="caution">
    <text evidence="4">The sequence shown here is derived from an EMBL/GenBank/DDBJ whole genome shotgun (WGS) entry which is preliminary data.</text>
</comment>
<gene>
    <name evidence="4" type="ORF">VXJ25_02790</name>
</gene>
<evidence type="ECO:0000259" key="3">
    <source>
        <dbReference type="PROSITE" id="PS50977"/>
    </source>
</evidence>
<dbReference type="SUPFAM" id="SSF46689">
    <property type="entry name" value="Homeodomain-like"/>
    <property type="match status" value="1"/>
</dbReference>
<dbReference type="EMBL" id="JAZGJQ010000002">
    <property type="protein sequence ID" value="MEE6146928.1"/>
    <property type="molecule type" value="Genomic_DNA"/>
</dbReference>
<dbReference type="Gene3D" id="1.10.357.10">
    <property type="entry name" value="Tetracycline Repressor, domain 2"/>
    <property type="match status" value="1"/>
</dbReference>
<dbReference type="Pfam" id="PF00440">
    <property type="entry name" value="TetR_N"/>
    <property type="match status" value="1"/>
</dbReference>
<evidence type="ECO:0000313" key="4">
    <source>
        <dbReference type="EMBL" id="MEE6146928.1"/>
    </source>
</evidence>
<name>A0ABU7R8J8_9ACTN</name>